<protein>
    <recommendedName>
        <fullName evidence="6">Peptidyl-prolyl cis-trans isomerase</fullName>
        <ecNumber evidence="6">5.2.1.8</ecNumber>
    </recommendedName>
</protein>
<comment type="similarity">
    <text evidence="2 6">Belongs to the FKBP-type PPIase family.</text>
</comment>
<feature type="compositionally biased region" description="Low complexity" evidence="7">
    <location>
        <begin position="7"/>
        <end position="20"/>
    </location>
</feature>
<dbReference type="GO" id="GO:0003755">
    <property type="term" value="F:peptidyl-prolyl cis-trans isomerase activity"/>
    <property type="evidence" value="ECO:0007669"/>
    <property type="project" value="UniProtKB-UniRule"/>
</dbReference>
<feature type="region of interest" description="Disordered" evidence="7">
    <location>
        <begin position="1"/>
        <end position="20"/>
    </location>
</feature>
<dbReference type="AlphaFoldDB" id="A0A3D4V923"/>
<dbReference type="InterPro" id="IPR001179">
    <property type="entry name" value="PPIase_FKBP_dom"/>
</dbReference>
<feature type="region of interest" description="Disordered" evidence="7">
    <location>
        <begin position="48"/>
        <end position="77"/>
    </location>
</feature>
<evidence type="ECO:0000256" key="3">
    <source>
        <dbReference type="ARBA" id="ARBA00023110"/>
    </source>
</evidence>
<evidence type="ECO:0000256" key="4">
    <source>
        <dbReference type="ARBA" id="ARBA00023235"/>
    </source>
</evidence>
<evidence type="ECO:0000256" key="6">
    <source>
        <dbReference type="RuleBase" id="RU003915"/>
    </source>
</evidence>
<comment type="caution">
    <text evidence="9">The sequence shown here is derived from an EMBL/GenBank/DDBJ whole genome shotgun (WGS) entry which is preliminary data.</text>
</comment>
<gene>
    <name evidence="9" type="ORF">DGD08_10530</name>
</gene>
<evidence type="ECO:0000256" key="5">
    <source>
        <dbReference type="PROSITE-ProRule" id="PRU00277"/>
    </source>
</evidence>
<feature type="domain" description="PPIase FKBP-type" evidence="8">
    <location>
        <begin position="204"/>
        <end position="290"/>
    </location>
</feature>
<dbReference type="SUPFAM" id="SSF54534">
    <property type="entry name" value="FKBP-like"/>
    <property type="match status" value="1"/>
</dbReference>
<accession>A0A3D4V923</accession>
<dbReference type="Pfam" id="PF00254">
    <property type="entry name" value="FKBP_C"/>
    <property type="match status" value="1"/>
</dbReference>
<reference evidence="9 10" key="1">
    <citation type="journal article" date="2018" name="Nat. Biotechnol.">
        <title>A standardized bacterial taxonomy based on genome phylogeny substantially revises the tree of life.</title>
        <authorList>
            <person name="Parks D.H."/>
            <person name="Chuvochina M."/>
            <person name="Waite D.W."/>
            <person name="Rinke C."/>
            <person name="Skarshewski A."/>
            <person name="Chaumeil P.A."/>
            <person name="Hugenholtz P."/>
        </authorList>
    </citation>
    <scope>NUCLEOTIDE SEQUENCE [LARGE SCALE GENOMIC DNA]</scope>
    <source>
        <strain evidence="9">UBA8844</strain>
    </source>
</reference>
<dbReference type="PANTHER" id="PTHR43811">
    <property type="entry name" value="FKBP-TYPE PEPTIDYL-PROLYL CIS-TRANS ISOMERASE FKPA"/>
    <property type="match status" value="1"/>
</dbReference>
<dbReference type="EMBL" id="DPIY01000010">
    <property type="protein sequence ID" value="HCT57623.1"/>
    <property type="molecule type" value="Genomic_DNA"/>
</dbReference>
<organism evidence="9 10">
    <name type="scientific">Gemmatimonas aurantiaca</name>
    <dbReference type="NCBI Taxonomy" id="173480"/>
    <lineage>
        <taxon>Bacteria</taxon>
        <taxon>Pseudomonadati</taxon>
        <taxon>Gemmatimonadota</taxon>
        <taxon>Gemmatimonadia</taxon>
        <taxon>Gemmatimonadales</taxon>
        <taxon>Gemmatimonadaceae</taxon>
        <taxon>Gemmatimonas</taxon>
    </lineage>
</organism>
<sequence length="291" mass="31175">MCEAGNSFADSTSSSSAIPTSCSKNAICSASGQARTILRSVLGDESVTKRDSSSCDGSTLQRPPPLMRILRPPSRVRSSRMVSAPAVAAKMDAIVPAAPAPITTTRRIVPIRHQSHDAARGRGAARSMVEPARLRYRRARDSARWCTLILRRQTSMPPVLRHALTTLTLVLGVACASRGRVTELPNGLRYRVLATGRGAEAVSGQRVSIHETTTLPNGTLIYSSRGGNPITFQLGAGQVITGVDQGVTGMRVGERRLLIVPPALSRRTSYPANTPPDSVLHIDVELMQIRP</sequence>
<dbReference type="Gene3D" id="3.10.50.40">
    <property type="match status" value="1"/>
</dbReference>
<dbReference type="PANTHER" id="PTHR43811:SF19">
    <property type="entry name" value="39 KDA FK506-BINDING NUCLEAR PROTEIN"/>
    <property type="match status" value="1"/>
</dbReference>
<evidence type="ECO:0000313" key="10">
    <source>
        <dbReference type="Proteomes" id="UP000264071"/>
    </source>
</evidence>
<dbReference type="EC" id="5.2.1.8" evidence="6"/>
<keyword evidence="4 5" id="KW-0413">Isomerase</keyword>
<evidence type="ECO:0000259" key="8">
    <source>
        <dbReference type="PROSITE" id="PS50059"/>
    </source>
</evidence>
<keyword evidence="3 5" id="KW-0697">Rotamase</keyword>
<feature type="compositionally biased region" description="Low complexity" evidence="7">
    <location>
        <begin position="67"/>
        <end position="77"/>
    </location>
</feature>
<name>A0A3D4V923_9BACT</name>
<evidence type="ECO:0000256" key="7">
    <source>
        <dbReference type="SAM" id="MobiDB-lite"/>
    </source>
</evidence>
<dbReference type="Proteomes" id="UP000264071">
    <property type="component" value="Unassembled WGS sequence"/>
</dbReference>
<dbReference type="InterPro" id="IPR046357">
    <property type="entry name" value="PPIase_dom_sf"/>
</dbReference>
<evidence type="ECO:0000256" key="1">
    <source>
        <dbReference type="ARBA" id="ARBA00000971"/>
    </source>
</evidence>
<proteinExistence type="inferred from homology"/>
<evidence type="ECO:0000256" key="2">
    <source>
        <dbReference type="ARBA" id="ARBA00006577"/>
    </source>
</evidence>
<comment type="catalytic activity">
    <reaction evidence="1 5 6">
        <text>[protein]-peptidylproline (omega=180) = [protein]-peptidylproline (omega=0)</text>
        <dbReference type="Rhea" id="RHEA:16237"/>
        <dbReference type="Rhea" id="RHEA-COMP:10747"/>
        <dbReference type="Rhea" id="RHEA-COMP:10748"/>
        <dbReference type="ChEBI" id="CHEBI:83833"/>
        <dbReference type="ChEBI" id="CHEBI:83834"/>
        <dbReference type="EC" id="5.2.1.8"/>
    </reaction>
</comment>
<evidence type="ECO:0000313" key="9">
    <source>
        <dbReference type="EMBL" id="HCT57623.1"/>
    </source>
</evidence>
<dbReference type="PROSITE" id="PS50059">
    <property type="entry name" value="FKBP_PPIASE"/>
    <property type="match status" value="1"/>
</dbReference>